<dbReference type="PROSITE" id="PS51186">
    <property type="entry name" value="GNAT"/>
    <property type="match status" value="1"/>
</dbReference>
<evidence type="ECO:0000313" key="2">
    <source>
        <dbReference type="EMBL" id="RJE22015.1"/>
    </source>
</evidence>
<dbReference type="AlphaFoldDB" id="A0A3A2ZVJ4"/>
<reference evidence="3" key="1">
    <citation type="submission" date="2017-02" db="EMBL/GenBank/DDBJ databases">
        <authorList>
            <person name="Tafer H."/>
            <person name="Lopandic K."/>
        </authorList>
    </citation>
    <scope>NUCLEOTIDE SEQUENCE [LARGE SCALE GENOMIC DNA]</scope>
    <source>
        <strain evidence="3">CBS 366.77</strain>
    </source>
</reference>
<accession>A0A3A2ZVJ4</accession>
<dbReference type="OrthoDB" id="2832510at2759"/>
<dbReference type="SUPFAM" id="SSF55729">
    <property type="entry name" value="Acyl-CoA N-acyltransferases (Nat)"/>
    <property type="match status" value="1"/>
</dbReference>
<organism evidence="2 3">
    <name type="scientific">Aspergillus sclerotialis</name>
    <dbReference type="NCBI Taxonomy" id="2070753"/>
    <lineage>
        <taxon>Eukaryota</taxon>
        <taxon>Fungi</taxon>
        <taxon>Dikarya</taxon>
        <taxon>Ascomycota</taxon>
        <taxon>Pezizomycotina</taxon>
        <taxon>Eurotiomycetes</taxon>
        <taxon>Eurotiomycetidae</taxon>
        <taxon>Eurotiales</taxon>
        <taxon>Aspergillaceae</taxon>
        <taxon>Aspergillus</taxon>
        <taxon>Aspergillus subgen. Polypaecilum</taxon>
    </lineage>
</organism>
<sequence length="212" mass="23709">MSFALHPITPDEIPTLITIHDAAFADDVSMNLMYNLSGDKTDFMNFIRNSLLTNPTSRFFKAVDANGEIMGWSWWSIYLDGEKHAEDAAATIEHQKTPPKDSPCPELYLDYHRDVAKRREKWVTGKPASILQAIAVGPKHQRKGVGSALVWAGLDEAKRHGLPTWLEASSAGRKLYEKCGFRDVGEPIDIDLNKYGGNEQVRVVCMLHDVPS</sequence>
<dbReference type="Gene3D" id="3.40.630.30">
    <property type="match status" value="1"/>
</dbReference>
<keyword evidence="3" id="KW-1185">Reference proteome</keyword>
<name>A0A3A2ZVJ4_9EURO</name>
<dbReference type="CDD" id="cd04301">
    <property type="entry name" value="NAT_SF"/>
    <property type="match status" value="1"/>
</dbReference>
<evidence type="ECO:0000313" key="3">
    <source>
        <dbReference type="Proteomes" id="UP000266188"/>
    </source>
</evidence>
<dbReference type="InterPro" id="IPR000182">
    <property type="entry name" value="GNAT_dom"/>
</dbReference>
<dbReference type="Proteomes" id="UP000266188">
    <property type="component" value="Unassembled WGS sequence"/>
</dbReference>
<dbReference type="PANTHER" id="PTHR42791">
    <property type="entry name" value="GNAT FAMILY ACETYLTRANSFERASE"/>
    <property type="match status" value="1"/>
</dbReference>
<evidence type="ECO:0000259" key="1">
    <source>
        <dbReference type="PROSITE" id="PS51186"/>
    </source>
</evidence>
<comment type="caution">
    <text evidence="2">The sequence shown here is derived from an EMBL/GenBank/DDBJ whole genome shotgun (WGS) entry which is preliminary data.</text>
</comment>
<proteinExistence type="predicted"/>
<dbReference type="STRING" id="2070753.A0A3A2ZVJ4"/>
<dbReference type="InterPro" id="IPR016181">
    <property type="entry name" value="Acyl_CoA_acyltransferase"/>
</dbReference>
<dbReference type="Pfam" id="PF00583">
    <property type="entry name" value="Acetyltransf_1"/>
    <property type="match status" value="1"/>
</dbReference>
<feature type="domain" description="N-acetyltransferase" evidence="1">
    <location>
        <begin position="3"/>
        <end position="211"/>
    </location>
</feature>
<protein>
    <submittedName>
        <fullName evidence="2">Acetyltransferase GNAT family</fullName>
    </submittedName>
</protein>
<dbReference type="PANTHER" id="PTHR42791:SF1">
    <property type="entry name" value="N-ACETYLTRANSFERASE DOMAIN-CONTAINING PROTEIN"/>
    <property type="match status" value="1"/>
</dbReference>
<gene>
    <name evidence="2" type="ORF">PHISCL_05640</name>
</gene>
<dbReference type="GO" id="GO:0016747">
    <property type="term" value="F:acyltransferase activity, transferring groups other than amino-acyl groups"/>
    <property type="evidence" value="ECO:0007669"/>
    <property type="project" value="InterPro"/>
</dbReference>
<dbReference type="InterPro" id="IPR052523">
    <property type="entry name" value="Trichothecene_AcTrans"/>
</dbReference>
<keyword evidence="2" id="KW-0808">Transferase</keyword>
<dbReference type="EMBL" id="MVGC01000191">
    <property type="protein sequence ID" value="RJE22015.1"/>
    <property type="molecule type" value="Genomic_DNA"/>
</dbReference>